<comment type="caution">
    <text evidence="1">The sequence shown here is derived from an EMBL/GenBank/DDBJ whole genome shotgun (WGS) entry which is preliminary data.</text>
</comment>
<organism evidence="1 2">
    <name type="scientific">Acanthoscelides obtectus</name>
    <name type="common">Bean weevil</name>
    <name type="synonym">Bruchus obtectus</name>
    <dbReference type="NCBI Taxonomy" id="200917"/>
    <lineage>
        <taxon>Eukaryota</taxon>
        <taxon>Metazoa</taxon>
        <taxon>Ecdysozoa</taxon>
        <taxon>Arthropoda</taxon>
        <taxon>Hexapoda</taxon>
        <taxon>Insecta</taxon>
        <taxon>Pterygota</taxon>
        <taxon>Neoptera</taxon>
        <taxon>Endopterygota</taxon>
        <taxon>Coleoptera</taxon>
        <taxon>Polyphaga</taxon>
        <taxon>Cucujiformia</taxon>
        <taxon>Chrysomeloidea</taxon>
        <taxon>Chrysomelidae</taxon>
        <taxon>Bruchinae</taxon>
        <taxon>Bruchini</taxon>
        <taxon>Acanthoscelides</taxon>
    </lineage>
</organism>
<evidence type="ECO:0000313" key="1">
    <source>
        <dbReference type="EMBL" id="CAH1980888.1"/>
    </source>
</evidence>
<reference evidence="1" key="1">
    <citation type="submission" date="2022-03" db="EMBL/GenBank/DDBJ databases">
        <authorList>
            <person name="Sayadi A."/>
        </authorList>
    </citation>
    <scope>NUCLEOTIDE SEQUENCE</scope>
</reference>
<evidence type="ECO:0000313" key="2">
    <source>
        <dbReference type="Proteomes" id="UP001152888"/>
    </source>
</evidence>
<accession>A0A9P0KSK4</accession>
<dbReference type="AlphaFoldDB" id="A0A9P0KSK4"/>
<proteinExistence type="predicted"/>
<dbReference type="Proteomes" id="UP001152888">
    <property type="component" value="Unassembled WGS sequence"/>
</dbReference>
<keyword evidence="2" id="KW-1185">Reference proteome</keyword>
<dbReference type="EMBL" id="CAKOFQ010006901">
    <property type="protein sequence ID" value="CAH1980888.1"/>
    <property type="molecule type" value="Genomic_DNA"/>
</dbReference>
<protein>
    <submittedName>
        <fullName evidence="1">Uncharacterized protein</fullName>
    </submittedName>
</protein>
<gene>
    <name evidence="1" type="ORF">ACAOBT_LOCUS14221</name>
</gene>
<sequence length="204" mass="23687">MNPETDLQADYKSCKSEETYLYCVADYDSVEHKHLDGVNEVKMEKPTMGEIKSEEPEPELINMEMENTVLNDEFCIKSEYDEDAIADLKWDRIKVEQKFDPGIEAVLIADTADQIKMEFQESEKVEEKLLLRSVNSENVDALGLNEEIHIKTEFDQTYVIDSACDSAQIEKMREKEQENPQIEEGKQFVLNVKKYLLFSFSYSN</sequence>
<name>A0A9P0KSK4_ACAOB</name>